<dbReference type="Proteomes" id="UP001054945">
    <property type="component" value="Unassembled WGS sequence"/>
</dbReference>
<comment type="caution">
    <text evidence="1">The sequence shown here is derived from an EMBL/GenBank/DDBJ whole genome shotgun (WGS) entry which is preliminary data.</text>
</comment>
<accession>A0AAV4RLY6</accession>
<gene>
    <name evidence="1" type="ORF">CEXT_706681</name>
</gene>
<evidence type="ECO:0000313" key="2">
    <source>
        <dbReference type="Proteomes" id="UP001054945"/>
    </source>
</evidence>
<organism evidence="1 2">
    <name type="scientific">Caerostris extrusa</name>
    <name type="common">Bark spider</name>
    <name type="synonym">Caerostris bankana</name>
    <dbReference type="NCBI Taxonomy" id="172846"/>
    <lineage>
        <taxon>Eukaryota</taxon>
        <taxon>Metazoa</taxon>
        <taxon>Ecdysozoa</taxon>
        <taxon>Arthropoda</taxon>
        <taxon>Chelicerata</taxon>
        <taxon>Arachnida</taxon>
        <taxon>Araneae</taxon>
        <taxon>Araneomorphae</taxon>
        <taxon>Entelegynae</taxon>
        <taxon>Araneoidea</taxon>
        <taxon>Araneidae</taxon>
        <taxon>Caerostris</taxon>
    </lineage>
</organism>
<proteinExistence type="predicted"/>
<protein>
    <submittedName>
        <fullName evidence="1">Uncharacterized protein</fullName>
    </submittedName>
</protein>
<sequence>MCRIIRLSLPTGDFCFYNRPCPKTLPTMSFPHSDWLRLNDKRSKSAWRGRPLGLDETPHTKHFVNSERNRIFKGLLRVVLENDAYFQVTWLIFVITTLLSLHMQALPLLEQIILNRKWDGNCLAVR</sequence>
<reference evidence="1 2" key="1">
    <citation type="submission" date="2021-06" db="EMBL/GenBank/DDBJ databases">
        <title>Caerostris extrusa draft genome.</title>
        <authorList>
            <person name="Kono N."/>
            <person name="Arakawa K."/>
        </authorList>
    </citation>
    <scope>NUCLEOTIDE SEQUENCE [LARGE SCALE GENOMIC DNA]</scope>
</reference>
<dbReference type="EMBL" id="BPLR01008100">
    <property type="protein sequence ID" value="GIY22064.1"/>
    <property type="molecule type" value="Genomic_DNA"/>
</dbReference>
<evidence type="ECO:0000313" key="1">
    <source>
        <dbReference type="EMBL" id="GIY22064.1"/>
    </source>
</evidence>
<name>A0AAV4RLY6_CAEEX</name>
<keyword evidence="2" id="KW-1185">Reference proteome</keyword>
<dbReference type="AlphaFoldDB" id="A0AAV4RLY6"/>